<feature type="compositionally biased region" description="Polar residues" evidence="1">
    <location>
        <begin position="213"/>
        <end position="235"/>
    </location>
</feature>
<evidence type="ECO:0000256" key="1">
    <source>
        <dbReference type="SAM" id="MobiDB-lite"/>
    </source>
</evidence>
<reference evidence="4" key="1">
    <citation type="submission" date="2024-06" db="EMBL/GenBank/DDBJ databases">
        <title>Multi-omics analyses provide insights into the biosynthesis of the anticancer antibiotic pleurotin in Hohenbuehelia grisea.</title>
        <authorList>
            <person name="Weaver J.A."/>
            <person name="Alberti F."/>
        </authorList>
    </citation>
    <scope>NUCLEOTIDE SEQUENCE [LARGE SCALE GENOMIC DNA]</scope>
    <source>
        <strain evidence="4">T-177</strain>
    </source>
</reference>
<comment type="caution">
    <text evidence="3">The sequence shown here is derived from an EMBL/GenBank/DDBJ whole genome shotgun (WGS) entry which is preliminary data.</text>
</comment>
<feature type="region of interest" description="Disordered" evidence="1">
    <location>
        <begin position="348"/>
        <end position="370"/>
    </location>
</feature>
<dbReference type="CDD" id="cd12087">
    <property type="entry name" value="TM_EGFR-like"/>
    <property type="match status" value="1"/>
</dbReference>
<accession>A0ABR3J6L1</accession>
<gene>
    <name evidence="3" type="ORF">HGRIS_007997</name>
</gene>
<evidence type="ECO:0000313" key="4">
    <source>
        <dbReference type="Proteomes" id="UP001556367"/>
    </source>
</evidence>
<keyword evidence="4" id="KW-1185">Reference proteome</keyword>
<evidence type="ECO:0000256" key="2">
    <source>
        <dbReference type="SAM" id="Phobius"/>
    </source>
</evidence>
<keyword evidence="2" id="KW-1133">Transmembrane helix</keyword>
<sequence length="370" mass="39592">MRNISIPSTSFVNGTGTFTLQLALAQNRRFVLGMSDATGLVAGGTSAIMTVWPSISRANCNLTEPGIDFFFSLDSDLEQCKPYPFTRYPNASQPVTILASVPGGQSFVLNPPEGDSYNWTANVDAGTSIIFTMFDSTGRAGGTSDVKVVLRSDDTTCLQRDPPVPAHTPSSQQRKLSSGAIAAIVVGVLVFLASLPVAALLFIRREHRRSLVRSPSNQTLDLTGGQSTPRPSPLSTEMAGTITPYNFPSRRPSNAYLPPPAAPTVSSTAASVPGWYPYKPSARAERPELSVVATESELPSRSNTANTRHSRVYVHSDIDETPSEANDDVVELPPQYSARRQPILTSQLAQAGRPGGSSNFLQIPQEEGAL</sequence>
<protein>
    <submittedName>
        <fullName evidence="3">Uncharacterized protein</fullName>
    </submittedName>
</protein>
<name>A0ABR3J6L1_9AGAR</name>
<dbReference type="Proteomes" id="UP001556367">
    <property type="component" value="Unassembled WGS sequence"/>
</dbReference>
<organism evidence="3 4">
    <name type="scientific">Hohenbuehelia grisea</name>
    <dbReference type="NCBI Taxonomy" id="104357"/>
    <lineage>
        <taxon>Eukaryota</taxon>
        <taxon>Fungi</taxon>
        <taxon>Dikarya</taxon>
        <taxon>Basidiomycota</taxon>
        <taxon>Agaricomycotina</taxon>
        <taxon>Agaricomycetes</taxon>
        <taxon>Agaricomycetidae</taxon>
        <taxon>Agaricales</taxon>
        <taxon>Pleurotineae</taxon>
        <taxon>Pleurotaceae</taxon>
        <taxon>Hohenbuehelia</taxon>
    </lineage>
</organism>
<proteinExistence type="predicted"/>
<feature type="transmembrane region" description="Helical" evidence="2">
    <location>
        <begin position="180"/>
        <end position="203"/>
    </location>
</feature>
<evidence type="ECO:0000313" key="3">
    <source>
        <dbReference type="EMBL" id="KAL0951286.1"/>
    </source>
</evidence>
<dbReference type="EMBL" id="JASNQZ010000011">
    <property type="protein sequence ID" value="KAL0951286.1"/>
    <property type="molecule type" value="Genomic_DNA"/>
</dbReference>
<keyword evidence="2" id="KW-0812">Transmembrane</keyword>
<feature type="region of interest" description="Disordered" evidence="1">
    <location>
        <begin position="212"/>
        <end position="237"/>
    </location>
</feature>
<keyword evidence="2" id="KW-0472">Membrane</keyword>